<keyword evidence="3" id="KW-1185">Reference proteome</keyword>
<evidence type="ECO:0000256" key="1">
    <source>
        <dbReference type="SAM" id="SignalP"/>
    </source>
</evidence>
<evidence type="ECO:0000313" key="2">
    <source>
        <dbReference type="EMBL" id="GAK43562.1"/>
    </source>
</evidence>
<dbReference type="PANTHER" id="PTHR36302:SF1">
    <property type="entry name" value="COPPER CHAPERONE PCU(A)C"/>
    <property type="match status" value="1"/>
</dbReference>
<comment type="caution">
    <text evidence="2">The sequence shown here is derived from an EMBL/GenBank/DDBJ whole genome shotgun (WGS) entry which is preliminary data.</text>
</comment>
<feature type="chain" id="PRO_5001754885" evidence="1">
    <location>
        <begin position="24"/>
        <end position="180"/>
    </location>
</feature>
<dbReference type="EMBL" id="BBIO01000001">
    <property type="protein sequence ID" value="GAK43562.1"/>
    <property type="molecule type" value="Genomic_DNA"/>
</dbReference>
<protein>
    <submittedName>
        <fullName evidence="2">Conserved protein</fullName>
    </submittedName>
</protein>
<feature type="signal peptide" evidence="1">
    <location>
        <begin position="1"/>
        <end position="23"/>
    </location>
</feature>
<dbReference type="RefSeq" id="WP_052379072.1">
    <property type="nucleotide sequence ID" value="NZ_BBIO01000001.1"/>
</dbReference>
<dbReference type="InterPro" id="IPR058248">
    <property type="entry name" value="Lxx211020-like"/>
</dbReference>
<dbReference type="InterPro" id="IPR036182">
    <property type="entry name" value="PCuAC_sf"/>
</dbReference>
<evidence type="ECO:0000313" key="3">
    <source>
        <dbReference type="Proteomes" id="UP000028702"/>
    </source>
</evidence>
<dbReference type="PANTHER" id="PTHR36302">
    <property type="entry name" value="BLR7088 PROTEIN"/>
    <property type="match status" value="1"/>
</dbReference>
<proteinExistence type="predicted"/>
<dbReference type="InterPro" id="IPR007410">
    <property type="entry name" value="LpqE-like"/>
</dbReference>
<dbReference type="Pfam" id="PF04314">
    <property type="entry name" value="PCuAC"/>
    <property type="match status" value="1"/>
</dbReference>
<dbReference type="AlphaFoldDB" id="A0A081B694"/>
<dbReference type="STRING" id="1333998.M2A_0061"/>
<dbReference type="Proteomes" id="UP000028702">
    <property type="component" value="Unassembled WGS sequence"/>
</dbReference>
<sequence>MRYMISSFLLALTLAFPMAGAHAAAEAPETKKEAEAQAEAPASPFMIEKAVLRPTIGPVRRSAGYFTLHNHGEADRLIGAELEGAGNVELHTHIKEGEVMKMRRIESAEVPANGMLIFKHRAHHLMIFDLEGPLEEGMSVDGALIFEKAGRVPVTFSVMTPGLSGGTQKGDGMKHHGSGH</sequence>
<dbReference type="Gene3D" id="2.60.40.1890">
    <property type="entry name" value="PCu(A)C copper chaperone"/>
    <property type="match status" value="1"/>
</dbReference>
<keyword evidence="1" id="KW-0732">Signal</keyword>
<dbReference type="eggNOG" id="COG2847">
    <property type="taxonomic scope" value="Bacteria"/>
</dbReference>
<reference evidence="2 3" key="1">
    <citation type="submission" date="2014-07" db="EMBL/GenBank/DDBJ databases">
        <title>Tepidicaulis marinum gen. nov., sp. nov., a novel marine bacterium denitrifying nitrate to nitrous oxide strictly under microaerobic conditions.</title>
        <authorList>
            <person name="Takeuchi M."/>
            <person name="Yamagishi T."/>
            <person name="Kamagata Y."/>
            <person name="Oshima K."/>
            <person name="Hattori M."/>
            <person name="Katayama T."/>
            <person name="Hanada S."/>
            <person name="Tamaki H."/>
            <person name="Marumo K."/>
            <person name="Maeda H."/>
            <person name="Nedachi M."/>
            <person name="Iwasaki W."/>
            <person name="Suwa Y."/>
            <person name="Sakata S."/>
        </authorList>
    </citation>
    <scope>NUCLEOTIDE SEQUENCE [LARGE SCALE GENOMIC DNA]</scope>
    <source>
        <strain evidence="2 3">MA2</strain>
    </source>
</reference>
<gene>
    <name evidence="2" type="ORF">M2A_0061</name>
</gene>
<accession>A0A081B694</accession>
<organism evidence="2 3">
    <name type="scientific">Tepidicaulis marinus</name>
    <dbReference type="NCBI Taxonomy" id="1333998"/>
    <lineage>
        <taxon>Bacteria</taxon>
        <taxon>Pseudomonadati</taxon>
        <taxon>Pseudomonadota</taxon>
        <taxon>Alphaproteobacteria</taxon>
        <taxon>Hyphomicrobiales</taxon>
        <taxon>Parvibaculaceae</taxon>
        <taxon>Tepidicaulis</taxon>
    </lineage>
</organism>
<dbReference type="SUPFAM" id="SSF110087">
    <property type="entry name" value="DR1885-like metal-binding protein"/>
    <property type="match status" value="1"/>
</dbReference>
<name>A0A081B694_9HYPH</name>